<sequence length="122" mass="13900">MNLGGVDVAWVEERLNEYITETRPVDKSGPNVFTARRTPNCVRPRAIELTETVVPIFTRLYPQWRSENQPIRIFEFQAERDAANKLLARLKSNETVTARLGGGDMSPRLTAVSLHHLIWRAA</sequence>
<dbReference type="EMBL" id="QJSP01000011">
    <property type="protein sequence ID" value="PYE14989.1"/>
    <property type="molecule type" value="Genomic_DNA"/>
</dbReference>
<evidence type="ECO:0000313" key="1">
    <source>
        <dbReference type="EMBL" id="PYE14989.1"/>
    </source>
</evidence>
<accession>A0A318REG0</accession>
<gene>
    <name evidence="1" type="ORF">DFR67_11164</name>
</gene>
<name>A0A318REG0_WILLI</name>
<dbReference type="AlphaFoldDB" id="A0A318REG0"/>
<dbReference type="Proteomes" id="UP000247591">
    <property type="component" value="Unassembled WGS sequence"/>
</dbReference>
<evidence type="ECO:0000313" key="2">
    <source>
        <dbReference type="Proteomes" id="UP000247591"/>
    </source>
</evidence>
<protein>
    <submittedName>
        <fullName evidence="1">Uncharacterized protein</fullName>
    </submittedName>
</protein>
<proteinExistence type="predicted"/>
<reference evidence="1 2" key="1">
    <citation type="submission" date="2018-06" db="EMBL/GenBank/DDBJ databases">
        <title>Genomic Encyclopedia of Type Strains, Phase IV (KMG-IV): sequencing the most valuable type-strain genomes for metagenomic binning, comparative biology and taxonomic classification.</title>
        <authorList>
            <person name="Goeker M."/>
        </authorList>
    </citation>
    <scope>NUCLEOTIDE SEQUENCE [LARGE SCALE GENOMIC DNA]</scope>
    <source>
        <strain evidence="1 2">DSM 45521</strain>
    </source>
</reference>
<organism evidence="1 2">
    <name type="scientific">Williamsia limnetica</name>
    <dbReference type="NCBI Taxonomy" id="882452"/>
    <lineage>
        <taxon>Bacteria</taxon>
        <taxon>Bacillati</taxon>
        <taxon>Actinomycetota</taxon>
        <taxon>Actinomycetes</taxon>
        <taxon>Mycobacteriales</taxon>
        <taxon>Nocardiaceae</taxon>
        <taxon>Williamsia</taxon>
    </lineage>
</organism>
<keyword evidence="2" id="KW-1185">Reference proteome</keyword>
<comment type="caution">
    <text evidence="1">The sequence shown here is derived from an EMBL/GenBank/DDBJ whole genome shotgun (WGS) entry which is preliminary data.</text>
</comment>